<dbReference type="Proteomes" id="UP000320672">
    <property type="component" value="Chromosome"/>
</dbReference>
<dbReference type="PANTHER" id="PTHR34512">
    <property type="entry name" value="CELL SURFACE PROTEIN"/>
    <property type="match status" value="1"/>
</dbReference>
<reference evidence="4 5" key="1">
    <citation type="submission" date="2019-02" db="EMBL/GenBank/DDBJ databases">
        <title>Deep-cultivation of Planctomycetes and their phenomic and genomic characterization uncovers novel biology.</title>
        <authorList>
            <person name="Wiegand S."/>
            <person name="Jogler M."/>
            <person name="Boedeker C."/>
            <person name="Pinto D."/>
            <person name="Vollmers J."/>
            <person name="Rivas-Marin E."/>
            <person name="Kohn T."/>
            <person name="Peeters S.H."/>
            <person name="Heuer A."/>
            <person name="Rast P."/>
            <person name="Oberbeckmann S."/>
            <person name="Bunk B."/>
            <person name="Jeske O."/>
            <person name="Meyerdierks A."/>
            <person name="Storesund J.E."/>
            <person name="Kallscheuer N."/>
            <person name="Luecker S."/>
            <person name="Lage O.M."/>
            <person name="Pohl T."/>
            <person name="Merkel B.J."/>
            <person name="Hornburger P."/>
            <person name="Mueller R.-W."/>
            <person name="Bruemmer F."/>
            <person name="Labrenz M."/>
            <person name="Spormann A.M."/>
            <person name="Op den Camp H."/>
            <person name="Overmann J."/>
            <person name="Amann R."/>
            <person name="Jetten M.S.M."/>
            <person name="Mascher T."/>
            <person name="Medema M.H."/>
            <person name="Devos D.P."/>
            <person name="Kaster A.-K."/>
            <person name="Ovreas L."/>
            <person name="Rohde M."/>
            <person name="Galperin M.Y."/>
            <person name="Jogler C."/>
        </authorList>
    </citation>
    <scope>NUCLEOTIDE SEQUENCE [LARGE SCALE GENOMIC DNA]</scope>
    <source>
        <strain evidence="4 5">FF011L</strain>
    </source>
</reference>
<sequence precursor="true">MNKEFSAWSMLLGAALLGSVAATSLGGCRPPVDDVDYDDVDVSLDIDVSDGEAVEKKAAKPPAPSIGDIGSFQAASNQTSGSNRTMGSNRTIGSNWTTGSNRTVAGFRPLGSNSTVAGMRPFGSNSTAAGFRPLNSNSTAAGMRPFGSNSTVGGSANIQVAPAESPFGATRANQAKPSSNQTAAAAAKPAPVMKVAAAPKPAPKAEPKPEPKAAAKPAPKAEPKPEPKVAAKPAPKAEPKPEPKMAAKPAPKAEAKPEAKVAAKPAPKAEPKPEAKAEAKPEAKVSADKSSVEDPQVVLNAGGDWPQWGGTRLRNNTPNVKNLPASWNVGDFDRRTGEWDNAEAENINWYANLGSQTYGNPVVAGGQVYVGTNNGAGYLPRYPNDVDLGCLLAFDEKDGKFLWQHSSEKLITGRVHDWPLQGVCSASLVEGDRLWFVTSRGEVRCLDTKGFHDGVDNGPIKDEVVRVGDLAAAAEGYADTVAALDEGKVSDALKKMLEDQGHPLKGDAKIETTTAGKAWTLTGNIAGNDRQLTLKVAGPRLSVFKALSVHDKDEADVIWVLDMMAAPLGVSQHNMAACSVTTYGDLLFVNTSNGIDETHINLPAPSAPSFICVDKNTGEVLWTNGLPGQNILHGQWSSPSVAEINGVPQVLFAGGDGWLYSFKADRGKDGKPELLWKFDCNPKESKWILGGEGTRNNIIATPVIYDDLVYVAVGQDPEHGEGEGHLWCIDPTKSGDVSPQLALEVKGDERVPLAHTRIQAVEPEKGQVAVDNPNSAVVWHYSIFDQNEDGEIDFEEEMHRSCGTVAIKDDVLYLADFSGIFHCLDAKGTKDGKPIVHFTYDMFAQSWGSPLIADGKVFIGDEDGEVAVFEFGKENKEPLEEIFMGSSVYSTVVAANDRLYISTKDKLFSIGKPSE</sequence>
<dbReference type="SMART" id="SM00564">
    <property type="entry name" value="PQQ"/>
    <property type="match status" value="3"/>
</dbReference>
<dbReference type="EMBL" id="CP036262">
    <property type="protein sequence ID" value="QDS96715.1"/>
    <property type="molecule type" value="Genomic_DNA"/>
</dbReference>
<evidence type="ECO:0000259" key="3">
    <source>
        <dbReference type="Pfam" id="PF13360"/>
    </source>
</evidence>
<dbReference type="Gene3D" id="2.40.128.630">
    <property type="match status" value="1"/>
</dbReference>
<proteinExistence type="predicted"/>
<dbReference type="KEGG" id="rml:FF011L_55270"/>
<evidence type="ECO:0000256" key="2">
    <source>
        <dbReference type="SAM" id="SignalP"/>
    </source>
</evidence>
<feature type="region of interest" description="Disordered" evidence="1">
    <location>
        <begin position="168"/>
        <end position="293"/>
    </location>
</feature>
<dbReference type="InterPro" id="IPR018391">
    <property type="entry name" value="PQQ_b-propeller_rpt"/>
</dbReference>
<keyword evidence="2" id="KW-0732">Signal</keyword>
<dbReference type="Pfam" id="PF13360">
    <property type="entry name" value="PQQ_2"/>
    <property type="match status" value="2"/>
</dbReference>
<feature type="compositionally biased region" description="Low complexity" evidence="1">
    <location>
        <begin position="183"/>
        <end position="199"/>
    </location>
</feature>
<dbReference type="Gene3D" id="2.130.10.10">
    <property type="entry name" value="YVTN repeat-like/Quinoprotein amine dehydrogenase"/>
    <property type="match status" value="2"/>
</dbReference>
<dbReference type="PROSITE" id="PS51257">
    <property type="entry name" value="PROKAR_LIPOPROTEIN"/>
    <property type="match status" value="1"/>
</dbReference>
<dbReference type="InterPro" id="IPR015943">
    <property type="entry name" value="WD40/YVTN_repeat-like_dom_sf"/>
</dbReference>
<feature type="region of interest" description="Disordered" evidence="1">
    <location>
        <begin position="74"/>
        <end position="100"/>
    </location>
</feature>
<dbReference type="InterPro" id="IPR011047">
    <property type="entry name" value="Quinoprotein_ADH-like_sf"/>
</dbReference>
<protein>
    <submittedName>
        <fullName evidence="4">Outer membrane protein assembly factor BamB</fullName>
    </submittedName>
</protein>
<feature type="compositionally biased region" description="Polar residues" evidence="1">
    <location>
        <begin position="171"/>
        <end position="182"/>
    </location>
</feature>
<evidence type="ECO:0000313" key="4">
    <source>
        <dbReference type="EMBL" id="QDS96715.1"/>
    </source>
</evidence>
<gene>
    <name evidence="4" type="primary">bamB_3</name>
    <name evidence="4" type="ORF">FF011L_55270</name>
</gene>
<accession>A0A517MPA2</accession>
<organism evidence="4 5">
    <name type="scientific">Roseimaritima multifibrata</name>
    <dbReference type="NCBI Taxonomy" id="1930274"/>
    <lineage>
        <taxon>Bacteria</taxon>
        <taxon>Pseudomonadati</taxon>
        <taxon>Planctomycetota</taxon>
        <taxon>Planctomycetia</taxon>
        <taxon>Pirellulales</taxon>
        <taxon>Pirellulaceae</taxon>
        <taxon>Roseimaritima</taxon>
    </lineage>
</organism>
<feature type="signal peptide" evidence="2">
    <location>
        <begin position="1"/>
        <end position="21"/>
    </location>
</feature>
<name>A0A517MPA2_9BACT</name>
<feature type="domain" description="Pyrrolo-quinoline quinone repeat" evidence="3">
    <location>
        <begin position="342"/>
        <end position="469"/>
    </location>
</feature>
<evidence type="ECO:0000313" key="5">
    <source>
        <dbReference type="Proteomes" id="UP000320672"/>
    </source>
</evidence>
<feature type="compositionally biased region" description="Basic and acidic residues" evidence="1">
    <location>
        <begin position="203"/>
        <end position="292"/>
    </location>
</feature>
<feature type="chain" id="PRO_5022154755" evidence="2">
    <location>
        <begin position="22"/>
        <end position="915"/>
    </location>
</feature>
<evidence type="ECO:0000256" key="1">
    <source>
        <dbReference type="SAM" id="MobiDB-lite"/>
    </source>
</evidence>
<dbReference type="PANTHER" id="PTHR34512:SF30">
    <property type="entry name" value="OUTER MEMBRANE PROTEIN ASSEMBLY FACTOR BAMB"/>
    <property type="match status" value="1"/>
</dbReference>
<keyword evidence="5" id="KW-1185">Reference proteome</keyword>
<feature type="domain" description="Pyrrolo-quinoline quinone repeat" evidence="3">
    <location>
        <begin position="612"/>
        <end position="868"/>
    </location>
</feature>
<dbReference type="InterPro" id="IPR002372">
    <property type="entry name" value="PQQ_rpt_dom"/>
</dbReference>
<dbReference type="AlphaFoldDB" id="A0A517MPA2"/>
<dbReference type="SUPFAM" id="SSF50998">
    <property type="entry name" value="Quinoprotein alcohol dehydrogenase-like"/>
    <property type="match status" value="2"/>
</dbReference>